<organism evidence="4 5">
    <name type="scientific">Chromohalobacter marismortui</name>
    <dbReference type="NCBI Taxonomy" id="42055"/>
    <lineage>
        <taxon>Bacteria</taxon>
        <taxon>Pseudomonadati</taxon>
        <taxon>Pseudomonadota</taxon>
        <taxon>Gammaproteobacteria</taxon>
        <taxon>Oceanospirillales</taxon>
        <taxon>Halomonadaceae</taxon>
        <taxon>Chromohalobacter</taxon>
    </lineage>
</organism>
<sequence>MSSPLVITGMGMVSPLGCGVNANWERLLAGRSGVSSITRFETGELPIKVAGSVPGMESDPEAGFDPDRVADAKERRKMELFSLSWPPPMRR</sequence>
<keyword evidence="5" id="KW-1185">Reference proteome</keyword>
<feature type="domain" description="Beta-ketoacyl synthase-like N-terminal" evidence="3">
    <location>
        <begin position="3"/>
        <end position="70"/>
    </location>
</feature>
<dbReference type="EMBL" id="SOBR01000007">
    <property type="protein sequence ID" value="TDU20115.1"/>
    <property type="molecule type" value="Genomic_DNA"/>
</dbReference>
<reference evidence="4 5" key="1">
    <citation type="submission" date="2019-03" db="EMBL/GenBank/DDBJ databases">
        <title>Genomic Encyclopedia of Type Strains, Phase IV (KMG-IV): sequencing the most valuable type-strain genomes for metagenomic binning, comparative biology and taxonomic classification.</title>
        <authorList>
            <person name="Goeker M."/>
        </authorList>
    </citation>
    <scope>NUCLEOTIDE SEQUENCE [LARGE SCALE GENOMIC DNA]</scope>
    <source>
        <strain evidence="4 5">DSM 6770</strain>
    </source>
</reference>
<evidence type="ECO:0000256" key="2">
    <source>
        <dbReference type="ARBA" id="ARBA00022679"/>
    </source>
</evidence>
<dbReference type="AlphaFoldDB" id="A0A4R7NHN4"/>
<dbReference type="InterPro" id="IPR014030">
    <property type="entry name" value="Ketoacyl_synth_N"/>
</dbReference>
<dbReference type="Pfam" id="PF00109">
    <property type="entry name" value="ketoacyl-synt"/>
    <property type="match status" value="1"/>
</dbReference>
<dbReference type="InterPro" id="IPR000794">
    <property type="entry name" value="Beta-ketoacyl_synthase"/>
</dbReference>
<dbReference type="InterPro" id="IPR016039">
    <property type="entry name" value="Thiolase-like"/>
</dbReference>
<protein>
    <submittedName>
        <fullName evidence="4">Beta-ketoacyl synthase-like protein</fullName>
    </submittedName>
</protein>
<evidence type="ECO:0000313" key="5">
    <source>
        <dbReference type="Proteomes" id="UP000295380"/>
    </source>
</evidence>
<dbReference type="Gene3D" id="3.40.47.10">
    <property type="match status" value="1"/>
</dbReference>
<dbReference type="PANTHER" id="PTHR11712:SF321">
    <property type="entry name" value="3-OXOACYL-[ACYL-CARRIER-PROTEIN] SYNTHASE 2"/>
    <property type="match status" value="1"/>
</dbReference>
<dbReference type="Proteomes" id="UP000295380">
    <property type="component" value="Unassembled WGS sequence"/>
</dbReference>
<accession>A0A4R7NHN4</accession>
<evidence type="ECO:0000313" key="4">
    <source>
        <dbReference type="EMBL" id="TDU20115.1"/>
    </source>
</evidence>
<evidence type="ECO:0000259" key="3">
    <source>
        <dbReference type="Pfam" id="PF00109"/>
    </source>
</evidence>
<name>A0A4R7NHN4_9GAMM</name>
<dbReference type="SUPFAM" id="SSF53901">
    <property type="entry name" value="Thiolase-like"/>
    <property type="match status" value="1"/>
</dbReference>
<dbReference type="GO" id="GO:0004315">
    <property type="term" value="F:3-oxoacyl-[acyl-carrier-protein] synthase activity"/>
    <property type="evidence" value="ECO:0007669"/>
    <property type="project" value="TreeGrafter"/>
</dbReference>
<evidence type="ECO:0000256" key="1">
    <source>
        <dbReference type="ARBA" id="ARBA00005189"/>
    </source>
</evidence>
<proteinExistence type="predicted"/>
<gene>
    <name evidence="4" type="ORF">C8E00_10714</name>
</gene>
<keyword evidence="2" id="KW-0808">Transferase</keyword>
<dbReference type="PANTHER" id="PTHR11712">
    <property type="entry name" value="POLYKETIDE SYNTHASE-RELATED"/>
    <property type="match status" value="1"/>
</dbReference>
<comment type="pathway">
    <text evidence="1">Lipid metabolism.</text>
</comment>
<dbReference type="GO" id="GO:0005829">
    <property type="term" value="C:cytosol"/>
    <property type="evidence" value="ECO:0007669"/>
    <property type="project" value="TreeGrafter"/>
</dbReference>
<dbReference type="GO" id="GO:0006633">
    <property type="term" value="P:fatty acid biosynthetic process"/>
    <property type="evidence" value="ECO:0007669"/>
    <property type="project" value="TreeGrafter"/>
</dbReference>
<comment type="caution">
    <text evidence="4">The sequence shown here is derived from an EMBL/GenBank/DDBJ whole genome shotgun (WGS) entry which is preliminary data.</text>
</comment>